<keyword evidence="4" id="KW-1185">Reference proteome</keyword>
<feature type="transmembrane region" description="Helical" evidence="1">
    <location>
        <begin position="12"/>
        <end position="39"/>
    </location>
</feature>
<dbReference type="OrthoDB" id="2745105at2759"/>
<organism evidence="3 4">
    <name type="scientific">Sanghuangporus baumii</name>
    <name type="common">Phellinus baumii</name>
    <dbReference type="NCBI Taxonomy" id="108892"/>
    <lineage>
        <taxon>Eukaryota</taxon>
        <taxon>Fungi</taxon>
        <taxon>Dikarya</taxon>
        <taxon>Basidiomycota</taxon>
        <taxon>Agaricomycotina</taxon>
        <taxon>Agaricomycetes</taxon>
        <taxon>Hymenochaetales</taxon>
        <taxon>Hymenochaetaceae</taxon>
        <taxon>Sanghuangporus</taxon>
    </lineage>
</organism>
<proteinExistence type="predicted"/>
<protein>
    <recommendedName>
        <fullName evidence="2">DUF6534 domain-containing protein</fullName>
    </recommendedName>
</protein>
<feature type="domain" description="DUF6534" evidence="2">
    <location>
        <begin position="8"/>
        <end position="71"/>
    </location>
</feature>
<keyword evidence="1" id="KW-0472">Membrane</keyword>
<dbReference type="EMBL" id="LNZH02000150">
    <property type="protein sequence ID" value="OCB89725.1"/>
    <property type="molecule type" value="Genomic_DNA"/>
</dbReference>
<feature type="transmembrane region" description="Helical" evidence="1">
    <location>
        <begin position="45"/>
        <end position="66"/>
    </location>
</feature>
<evidence type="ECO:0000313" key="4">
    <source>
        <dbReference type="Proteomes" id="UP000757232"/>
    </source>
</evidence>
<evidence type="ECO:0000256" key="1">
    <source>
        <dbReference type="SAM" id="Phobius"/>
    </source>
</evidence>
<sequence>MYRPEFKKTERIITRLVAFTIGTGLITSVVAFVAFVSAIVLPHALVYPFMDFCMSKLYYNCMLASLNARSSLREKMDRTSEMLSFHLVDMTTVGSEEQAVPQSTLQPMPRIQCWLQFATELYYENPVMYMMPPKADSGTHTNIIL</sequence>
<keyword evidence="1" id="KW-0812">Transmembrane</keyword>
<accession>A0A9Q5I120</accession>
<gene>
    <name evidence="3" type="ORF">A7U60_g3073</name>
</gene>
<keyword evidence="1" id="KW-1133">Transmembrane helix</keyword>
<dbReference type="InterPro" id="IPR045339">
    <property type="entry name" value="DUF6534"/>
</dbReference>
<dbReference type="Proteomes" id="UP000757232">
    <property type="component" value="Unassembled WGS sequence"/>
</dbReference>
<comment type="caution">
    <text evidence="3">The sequence shown here is derived from an EMBL/GenBank/DDBJ whole genome shotgun (WGS) entry which is preliminary data.</text>
</comment>
<dbReference type="AlphaFoldDB" id="A0A9Q5I120"/>
<evidence type="ECO:0000313" key="3">
    <source>
        <dbReference type="EMBL" id="OCB89725.1"/>
    </source>
</evidence>
<evidence type="ECO:0000259" key="2">
    <source>
        <dbReference type="Pfam" id="PF20152"/>
    </source>
</evidence>
<dbReference type="Pfam" id="PF20152">
    <property type="entry name" value="DUF6534"/>
    <property type="match status" value="1"/>
</dbReference>
<reference evidence="3" key="1">
    <citation type="submission" date="2016-06" db="EMBL/GenBank/DDBJ databases">
        <title>Draft Genome sequence of the fungus Inonotus baumii.</title>
        <authorList>
            <person name="Zhu H."/>
            <person name="Lin W."/>
        </authorList>
    </citation>
    <scope>NUCLEOTIDE SEQUENCE</scope>
    <source>
        <strain evidence="3">821</strain>
    </source>
</reference>
<name>A0A9Q5I120_SANBA</name>